<dbReference type="Gramene" id="CDP20655">
    <property type="protein sequence ID" value="CDP20655"/>
    <property type="gene ID" value="GSCOC_T00002177001"/>
</dbReference>
<dbReference type="OrthoDB" id="408631at2759"/>
<gene>
    <name evidence="1" type="ORF">GSCOC_T00002177001</name>
</gene>
<organism evidence="1 2">
    <name type="scientific">Coffea canephora</name>
    <name type="common">Robusta coffee</name>
    <dbReference type="NCBI Taxonomy" id="49390"/>
    <lineage>
        <taxon>Eukaryota</taxon>
        <taxon>Viridiplantae</taxon>
        <taxon>Streptophyta</taxon>
        <taxon>Embryophyta</taxon>
        <taxon>Tracheophyta</taxon>
        <taxon>Spermatophyta</taxon>
        <taxon>Magnoliopsida</taxon>
        <taxon>eudicotyledons</taxon>
        <taxon>Gunneridae</taxon>
        <taxon>Pentapetalae</taxon>
        <taxon>asterids</taxon>
        <taxon>lamiids</taxon>
        <taxon>Gentianales</taxon>
        <taxon>Rubiaceae</taxon>
        <taxon>Ixoroideae</taxon>
        <taxon>Gardenieae complex</taxon>
        <taxon>Bertiereae - Coffeeae clade</taxon>
        <taxon>Coffeeae</taxon>
        <taxon>Coffea</taxon>
    </lineage>
</organism>
<dbReference type="InterPro" id="IPR029058">
    <property type="entry name" value="AB_hydrolase_fold"/>
</dbReference>
<keyword evidence="2" id="KW-1185">Reference proteome</keyword>
<reference evidence="2" key="1">
    <citation type="journal article" date="2014" name="Science">
        <title>The coffee genome provides insight into the convergent evolution of caffeine biosynthesis.</title>
        <authorList>
            <person name="Denoeud F."/>
            <person name="Carretero-Paulet L."/>
            <person name="Dereeper A."/>
            <person name="Droc G."/>
            <person name="Guyot R."/>
            <person name="Pietrella M."/>
            <person name="Zheng C."/>
            <person name="Alberti A."/>
            <person name="Anthony F."/>
            <person name="Aprea G."/>
            <person name="Aury J.M."/>
            <person name="Bento P."/>
            <person name="Bernard M."/>
            <person name="Bocs S."/>
            <person name="Campa C."/>
            <person name="Cenci A."/>
            <person name="Combes M.C."/>
            <person name="Crouzillat D."/>
            <person name="Da Silva C."/>
            <person name="Daddiego L."/>
            <person name="De Bellis F."/>
            <person name="Dussert S."/>
            <person name="Garsmeur O."/>
            <person name="Gayraud T."/>
            <person name="Guignon V."/>
            <person name="Jahn K."/>
            <person name="Jamilloux V."/>
            <person name="Joet T."/>
            <person name="Labadie K."/>
            <person name="Lan T."/>
            <person name="Leclercq J."/>
            <person name="Lepelley M."/>
            <person name="Leroy T."/>
            <person name="Li L.T."/>
            <person name="Librado P."/>
            <person name="Lopez L."/>
            <person name="Munoz A."/>
            <person name="Noel B."/>
            <person name="Pallavicini A."/>
            <person name="Perrotta G."/>
            <person name="Poncet V."/>
            <person name="Pot D."/>
            <person name="Priyono X."/>
            <person name="Rigoreau M."/>
            <person name="Rouard M."/>
            <person name="Rozas J."/>
            <person name="Tranchant-Dubreuil C."/>
            <person name="VanBuren R."/>
            <person name="Zhang Q."/>
            <person name="Andrade A.C."/>
            <person name="Argout X."/>
            <person name="Bertrand B."/>
            <person name="de Kochko A."/>
            <person name="Graziosi G."/>
            <person name="Henry R.J."/>
            <person name="Jayarama X."/>
            <person name="Ming R."/>
            <person name="Nagai C."/>
            <person name="Rounsley S."/>
            <person name="Sankoff D."/>
            <person name="Giuliano G."/>
            <person name="Albert V.A."/>
            <person name="Wincker P."/>
            <person name="Lashermes P."/>
        </authorList>
    </citation>
    <scope>NUCLEOTIDE SEQUENCE [LARGE SCALE GENOMIC DNA]</scope>
    <source>
        <strain evidence="2">cv. DH200-94</strain>
    </source>
</reference>
<evidence type="ECO:0000313" key="1">
    <source>
        <dbReference type="EMBL" id="CDP20655.1"/>
    </source>
</evidence>
<dbReference type="EMBL" id="HG740572">
    <property type="protein sequence ID" value="CDP20655.1"/>
    <property type="molecule type" value="Genomic_DNA"/>
</dbReference>
<dbReference type="PhylomeDB" id="A0A068VIN0"/>
<accession>A0A068VIN0</accession>
<dbReference type="InParanoid" id="A0A068VIN0"/>
<sequence length="60" mass="6594">MAHNLAVRHGPGSPVLAPVCVRGYVLMAPFFGGTLRTKSEAEGMPEPLFNVEILDRYYCN</sequence>
<evidence type="ECO:0000313" key="2">
    <source>
        <dbReference type="Proteomes" id="UP000295252"/>
    </source>
</evidence>
<dbReference type="Gene3D" id="3.40.50.1820">
    <property type="entry name" value="alpha/beta hydrolase"/>
    <property type="match status" value="1"/>
</dbReference>
<proteinExistence type="predicted"/>
<protein>
    <submittedName>
        <fullName evidence="1">DH200=94 genomic scaffold, scaffold_1488</fullName>
    </submittedName>
</protein>
<name>A0A068VIN0_COFCA</name>
<dbReference type="AlphaFoldDB" id="A0A068VIN0"/>
<dbReference type="Proteomes" id="UP000295252">
    <property type="component" value="Unassembled WGS sequence"/>
</dbReference>
<dbReference type="STRING" id="49390.A0A068VIN0"/>